<comment type="caution">
    <text evidence="2">The sequence shown here is derived from an EMBL/GenBank/DDBJ whole genome shotgun (WGS) entry which is preliminary data.</text>
</comment>
<dbReference type="InterPro" id="IPR052579">
    <property type="entry name" value="Zinc_finger_SWIM"/>
</dbReference>
<dbReference type="InterPro" id="IPR048324">
    <property type="entry name" value="ZSWIM1-3_RNaseH-like"/>
</dbReference>
<dbReference type="Proteomes" id="UP000435112">
    <property type="component" value="Unassembled WGS sequence"/>
</dbReference>
<evidence type="ECO:0000313" key="3">
    <source>
        <dbReference type="Proteomes" id="UP000435112"/>
    </source>
</evidence>
<protein>
    <recommendedName>
        <fullName evidence="1">ZSWIM1/3 RNaseH-like domain-containing protein</fullName>
    </recommendedName>
</protein>
<evidence type="ECO:0000313" key="2">
    <source>
        <dbReference type="EMBL" id="KAE9041705.1"/>
    </source>
</evidence>
<dbReference type="PANTHER" id="PTHR31569">
    <property type="entry name" value="SWIM-TYPE DOMAIN-CONTAINING PROTEIN"/>
    <property type="match status" value="1"/>
</dbReference>
<dbReference type="Pfam" id="PF21056">
    <property type="entry name" value="ZSWIM1-3_RNaseH-like"/>
    <property type="match status" value="1"/>
</dbReference>
<evidence type="ECO:0000259" key="1">
    <source>
        <dbReference type="Pfam" id="PF21056"/>
    </source>
</evidence>
<dbReference type="EMBL" id="QXFU01000166">
    <property type="protein sequence ID" value="KAE9041705.1"/>
    <property type="molecule type" value="Genomic_DNA"/>
</dbReference>
<feature type="domain" description="ZSWIM1/3 RNaseH-like" evidence="1">
    <location>
        <begin position="132"/>
        <end position="177"/>
    </location>
</feature>
<sequence length="191" mass="22071">MKNDIPSPPFHPSPTALGLSFWNLLWHGIHTRNLSEGSEPERQVPSDSLPWVCPHVVVEWHEGWDAFRAYIKEYQAATHKIFRQRTSTSVTKRNRMNVTRRDVHNMISRMEEERRGGATTEEHLEAVLRGLCESRGNRATVFVDEDKRALTITLRAQQMRRWFKASPEVKLIDATHIDAAHNTNESSSCSW</sequence>
<dbReference type="OrthoDB" id="10452356at2759"/>
<organism evidence="2 3">
    <name type="scientific">Phytophthora rubi</name>
    <dbReference type="NCBI Taxonomy" id="129364"/>
    <lineage>
        <taxon>Eukaryota</taxon>
        <taxon>Sar</taxon>
        <taxon>Stramenopiles</taxon>
        <taxon>Oomycota</taxon>
        <taxon>Peronosporomycetes</taxon>
        <taxon>Peronosporales</taxon>
        <taxon>Peronosporaceae</taxon>
        <taxon>Phytophthora</taxon>
    </lineage>
</organism>
<reference evidence="2 3" key="1">
    <citation type="submission" date="2018-09" db="EMBL/GenBank/DDBJ databases">
        <title>Genomic investigation of the strawberry pathogen Phytophthora fragariae indicates pathogenicity is determined by transcriptional variation in three key races.</title>
        <authorList>
            <person name="Adams T.M."/>
            <person name="Armitage A.D."/>
            <person name="Sobczyk M.K."/>
            <person name="Bates H.J."/>
            <person name="Dunwell J.M."/>
            <person name="Nellist C.F."/>
            <person name="Harrison R.J."/>
        </authorList>
    </citation>
    <scope>NUCLEOTIDE SEQUENCE [LARGE SCALE GENOMIC DNA]</scope>
    <source>
        <strain evidence="2 3">SCRP324</strain>
    </source>
</reference>
<proteinExistence type="predicted"/>
<dbReference type="AlphaFoldDB" id="A0A6A3NL17"/>
<gene>
    <name evidence="2" type="ORF">PR002_g4313</name>
</gene>
<dbReference type="PANTHER" id="PTHR31569:SF4">
    <property type="entry name" value="SWIM-TYPE DOMAIN-CONTAINING PROTEIN"/>
    <property type="match status" value="1"/>
</dbReference>
<name>A0A6A3NL17_9STRA</name>
<accession>A0A6A3NL17</accession>